<dbReference type="RefSeq" id="WP_181464154.1">
    <property type="nucleotide sequence ID" value="NZ_UARG01000017.1"/>
</dbReference>
<keyword evidence="1" id="KW-0472">Membrane</keyword>
<keyword evidence="1" id="KW-0812">Transmembrane</keyword>
<dbReference type="Proteomes" id="UP000249891">
    <property type="component" value="Unassembled WGS sequence"/>
</dbReference>
<proteinExistence type="predicted"/>
<evidence type="ECO:0008006" key="4">
    <source>
        <dbReference type="Google" id="ProtNLM"/>
    </source>
</evidence>
<dbReference type="AlphaFoldDB" id="A0A2X2RUB3"/>
<name>A0A2X2RUB3_CAPOC</name>
<sequence length="58" mass="6204">MKTSVILFIAGVVLIVLGALAKILHWEVPISGSLLMVSGFILEIIALCLLLARSRRSG</sequence>
<organism evidence="2 3">
    <name type="scientific">Capnocytophaga ochracea</name>
    <dbReference type="NCBI Taxonomy" id="1018"/>
    <lineage>
        <taxon>Bacteria</taxon>
        <taxon>Pseudomonadati</taxon>
        <taxon>Bacteroidota</taxon>
        <taxon>Flavobacteriia</taxon>
        <taxon>Flavobacteriales</taxon>
        <taxon>Flavobacteriaceae</taxon>
        <taxon>Capnocytophaga</taxon>
    </lineage>
</organism>
<keyword evidence="1" id="KW-1133">Transmembrane helix</keyword>
<dbReference type="EMBL" id="UARG01000017">
    <property type="protein sequence ID" value="SQA77885.1"/>
    <property type="molecule type" value="Genomic_DNA"/>
</dbReference>
<evidence type="ECO:0000256" key="1">
    <source>
        <dbReference type="SAM" id="Phobius"/>
    </source>
</evidence>
<evidence type="ECO:0000313" key="3">
    <source>
        <dbReference type="Proteomes" id="UP000249891"/>
    </source>
</evidence>
<protein>
    <recommendedName>
        <fullName evidence="4">Gliding motility-associated protein GldL</fullName>
    </recommendedName>
</protein>
<feature type="transmembrane region" description="Helical" evidence="1">
    <location>
        <begin position="31"/>
        <end position="52"/>
    </location>
</feature>
<evidence type="ECO:0000313" key="2">
    <source>
        <dbReference type="EMBL" id="SQA77885.1"/>
    </source>
</evidence>
<reference evidence="2 3" key="1">
    <citation type="submission" date="2018-06" db="EMBL/GenBank/DDBJ databases">
        <authorList>
            <consortium name="Pathogen Informatics"/>
            <person name="Doyle S."/>
        </authorList>
    </citation>
    <scope>NUCLEOTIDE SEQUENCE [LARGE SCALE GENOMIC DNA]</scope>
    <source>
        <strain evidence="2 3">NCTC11546</strain>
    </source>
</reference>
<gene>
    <name evidence="2" type="ORF">NCTC11546_01110</name>
</gene>
<accession>A0A2X2RUB3</accession>